<dbReference type="CDD" id="cd00303">
    <property type="entry name" value="retropepsin_like"/>
    <property type="match status" value="1"/>
</dbReference>
<dbReference type="Gene3D" id="3.30.420.10">
    <property type="entry name" value="Ribonuclease H-like superfamily/Ribonuclease H"/>
    <property type="match status" value="1"/>
</dbReference>
<proteinExistence type="inferred from homology"/>
<dbReference type="Pfam" id="PF24626">
    <property type="entry name" value="SH3_Tf2-1"/>
    <property type="match status" value="1"/>
</dbReference>
<dbReference type="Pfam" id="PF00078">
    <property type="entry name" value="RVT_1"/>
    <property type="match status" value="1"/>
</dbReference>
<dbReference type="InterPro" id="IPR043128">
    <property type="entry name" value="Rev_trsase/Diguanyl_cyclase"/>
</dbReference>
<dbReference type="InterPro" id="IPR000477">
    <property type="entry name" value="RT_dom"/>
</dbReference>
<dbReference type="PANTHER" id="PTHR15503">
    <property type="entry name" value="LDOC1 RELATED"/>
    <property type="match status" value="1"/>
</dbReference>
<dbReference type="InterPro" id="IPR036397">
    <property type="entry name" value="RNaseH_sf"/>
</dbReference>
<dbReference type="InterPro" id="IPR016197">
    <property type="entry name" value="Chromo-like_dom_sf"/>
</dbReference>
<organism evidence="5 6">
    <name type="scientific">Ranitomeya imitator</name>
    <name type="common">mimic poison frog</name>
    <dbReference type="NCBI Taxonomy" id="111125"/>
    <lineage>
        <taxon>Eukaryota</taxon>
        <taxon>Metazoa</taxon>
        <taxon>Chordata</taxon>
        <taxon>Craniata</taxon>
        <taxon>Vertebrata</taxon>
        <taxon>Euteleostomi</taxon>
        <taxon>Amphibia</taxon>
        <taxon>Batrachia</taxon>
        <taxon>Anura</taxon>
        <taxon>Neobatrachia</taxon>
        <taxon>Hyloidea</taxon>
        <taxon>Dendrobatidae</taxon>
        <taxon>Dendrobatinae</taxon>
        <taxon>Ranitomeya</taxon>
    </lineage>
</organism>
<dbReference type="InterPro" id="IPR056924">
    <property type="entry name" value="SH3_Tf2-1"/>
</dbReference>
<dbReference type="CDD" id="cd01647">
    <property type="entry name" value="RT_LTR"/>
    <property type="match status" value="1"/>
</dbReference>
<dbReference type="SUPFAM" id="SSF54160">
    <property type="entry name" value="Chromo domain-like"/>
    <property type="match status" value="1"/>
</dbReference>
<protein>
    <recommendedName>
        <fullName evidence="2">ribonuclease H</fullName>
        <ecNumber evidence="2">3.1.26.4</ecNumber>
    </recommendedName>
</protein>
<evidence type="ECO:0000313" key="5">
    <source>
        <dbReference type="EMBL" id="CAJ0966125.1"/>
    </source>
</evidence>
<evidence type="ECO:0000259" key="4">
    <source>
        <dbReference type="Pfam" id="PF24626"/>
    </source>
</evidence>
<dbReference type="Gene3D" id="2.40.70.10">
    <property type="entry name" value="Acid Proteases"/>
    <property type="match status" value="1"/>
</dbReference>
<feature type="domain" description="Reverse transcriptase" evidence="3">
    <location>
        <begin position="248"/>
        <end position="332"/>
    </location>
</feature>
<dbReference type="Gene3D" id="3.10.10.10">
    <property type="entry name" value="HIV Type 1 Reverse Transcriptase, subunit A, domain 1"/>
    <property type="match status" value="1"/>
</dbReference>
<reference evidence="5" key="1">
    <citation type="submission" date="2023-07" db="EMBL/GenBank/DDBJ databases">
        <authorList>
            <person name="Stuckert A."/>
        </authorList>
    </citation>
    <scope>NUCLEOTIDE SEQUENCE</scope>
</reference>
<dbReference type="EMBL" id="CAUEEQ010072231">
    <property type="protein sequence ID" value="CAJ0966125.1"/>
    <property type="molecule type" value="Genomic_DNA"/>
</dbReference>
<dbReference type="InterPro" id="IPR032567">
    <property type="entry name" value="RTL1-rel"/>
</dbReference>
<evidence type="ECO:0000313" key="6">
    <source>
        <dbReference type="Proteomes" id="UP001176940"/>
    </source>
</evidence>
<comment type="similarity">
    <text evidence="1">Belongs to the beta type-B retroviral polymerase family. HERV class-II K(HML-2) pol subfamily.</text>
</comment>
<dbReference type="InterPro" id="IPR012337">
    <property type="entry name" value="RNaseH-like_sf"/>
</dbReference>
<gene>
    <name evidence="5" type="ORF">RIMI_LOCUS20975543</name>
</gene>
<dbReference type="Pfam" id="PF08284">
    <property type="entry name" value="RVP_2"/>
    <property type="match status" value="1"/>
</dbReference>
<evidence type="ECO:0000259" key="3">
    <source>
        <dbReference type="Pfam" id="PF00078"/>
    </source>
</evidence>
<evidence type="ECO:0000256" key="2">
    <source>
        <dbReference type="ARBA" id="ARBA00012180"/>
    </source>
</evidence>
<sequence length="598" mass="67922">MCSVQELAKRLQGLTLEVADLQQHVRNYSGACSEEPKVMVDCGSALNLIDQQFLDKYKFDSELLSSPIPVVAIDNTPLEHGCISRKVTGFPLIVNMEHQECIDLFVLAKLPCLVILGLPWLKMHNPLLDWSSSAIRFWGQGCYGNCFNDHIDGNCFNAHIAAVVKKELPEAIQDFWRVFLEVESQALPPHRDYNCAIEFIPGATLPKSRLFNLTIPKREALKEYLQTSLAAGHIRPSKSLVAVGFFFVKKKDGGLRPCLDFWEINKITVRNPYPLPLIPDLFNQLTRAKWFSKIDLRGAYNLLRVKEGNEWKTAFNTPEVNNEKEECILQKGLVVVAELGFELKSSMLEVQNAAQQLTLRMVNYLCLELCGELCVLNVMSLGWLVIQGFQKLESRLVKVSGGQGGKEKSSTKAFVKEIVRLHLVPMDIVSDRGPQFVAHFWHTFCDRLKIGAAVREEESFSGNLDRVWTNVRHNLKEANRRSKKYFDKKRREALFAVGDMVWLSSRNLRLKIPSKKLGPKFVGPFKVVQVVNSAAVRFDIPSSWRITSVFHASLLKKVDTPDKEAMPTVPPVDEDGEFEISRILDSRWHRGRLQYLLS</sequence>
<feature type="domain" description="Tf2-1-like SH3-like" evidence="4">
    <location>
        <begin position="498"/>
        <end position="558"/>
    </location>
</feature>
<dbReference type="SUPFAM" id="SSF53098">
    <property type="entry name" value="Ribonuclease H-like"/>
    <property type="match status" value="1"/>
</dbReference>
<dbReference type="SUPFAM" id="SSF56672">
    <property type="entry name" value="DNA/RNA polymerases"/>
    <property type="match status" value="1"/>
</dbReference>
<name>A0ABN9MHA0_9NEOB</name>
<keyword evidence="6" id="KW-1185">Reference proteome</keyword>
<dbReference type="Proteomes" id="UP001176940">
    <property type="component" value="Unassembled WGS sequence"/>
</dbReference>
<comment type="caution">
    <text evidence="5">The sequence shown here is derived from an EMBL/GenBank/DDBJ whole genome shotgun (WGS) entry which is preliminary data.</text>
</comment>
<dbReference type="EC" id="3.1.26.4" evidence="2"/>
<dbReference type="InterPro" id="IPR021109">
    <property type="entry name" value="Peptidase_aspartic_dom_sf"/>
</dbReference>
<dbReference type="Gene3D" id="3.30.70.270">
    <property type="match status" value="1"/>
</dbReference>
<accession>A0ABN9MHA0</accession>
<evidence type="ECO:0000256" key="1">
    <source>
        <dbReference type="ARBA" id="ARBA00010879"/>
    </source>
</evidence>
<dbReference type="InterPro" id="IPR043502">
    <property type="entry name" value="DNA/RNA_pol_sf"/>
</dbReference>
<dbReference type="PANTHER" id="PTHR15503:SF22">
    <property type="entry name" value="TRANSPOSON TY3-I GAG POLYPROTEIN"/>
    <property type="match status" value="1"/>
</dbReference>